<sequence length="64" mass="7269">MKKIKAKKNQKINQVENGLVALQEYELESVVGGFLPPDLEDLMNKSKENPTSPSIESNRWRNLA</sequence>
<evidence type="ECO:0000313" key="3">
    <source>
        <dbReference type="Proteomes" id="UP000269154"/>
    </source>
</evidence>
<reference evidence="2 3" key="1">
    <citation type="journal article" date="2018" name="ACS Chem. Biol.">
        <title>Ketoreductase domain dysfunction expands chemodiversity: malyngamide biosynthesis in the cyanobacterium Okeania hirsuta.</title>
        <authorList>
            <person name="Moss N.A."/>
            <person name="Leao T."/>
            <person name="Rankin M."/>
            <person name="McCullough T.M."/>
            <person name="Qu P."/>
            <person name="Korobeynikov A."/>
            <person name="Smith J.L."/>
            <person name="Gerwick L."/>
            <person name="Gerwick W.H."/>
        </authorList>
    </citation>
    <scope>NUCLEOTIDE SEQUENCE [LARGE SCALE GENOMIC DNA]</scope>
    <source>
        <strain evidence="2 3">PAB10Feb10-1</strain>
    </source>
</reference>
<protein>
    <submittedName>
        <fullName evidence="2">Uncharacterized protein</fullName>
    </submittedName>
</protein>
<dbReference type="EMBL" id="RCBY01000003">
    <property type="protein sequence ID" value="RQH57440.1"/>
    <property type="molecule type" value="Genomic_DNA"/>
</dbReference>
<proteinExistence type="predicted"/>
<organism evidence="2 3">
    <name type="scientific">Okeania hirsuta</name>
    <dbReference type="NCBI Taxonomy" id="1458930"/>
    <lineage>
        <taxon>Bacteria</taxon>
        <taxon>Bacillati</taxon>
        <taxon>Cyanobacteriota</taxon>
        <taxon>Cyanophyceae</taxon>
        <taxon>Oscillatoriophycideae</taxon>
        <taxon>Oscillatoriales</taxon>
        <taxon>Microcoleaceae</taxon>
        <taxon>Okeania</taxon>
    </lineage>
</organism>
<keyword evidence="3" id="KW-1185">Reference proteome</keyword>
<name>A0A3N6NY61_9CYAN</name>
<dbReference type="RefSeq" id="WP_124143851.1">
    <property type="nucleotide sequence ID" value="NZ_CAWOKI010000372.1"/>
</dbReference>
<dbReference type="AlphaFoldDB" id="A0A3N6NY61"/>
<evidence type="ECO:0000256" key="1">
    <source>
        <dbReference type="SAM" id="MobiDB-lite"/>
    </source>
</evidence>
<evidence type="ECO:0000313" key="2">
    <source>
        <dbReference type="EMBL" id="RQH57440.1"/>
    </source>
</evidence>
<accession>A0A3N6NY61</accession>
<comment type="caution">
    <text evidence="2">The sequence shown here is derived from an EMBL/GenBank/DDBJ whole genome shotgun (WGS) entry which is preliminary data.</text>
</comment>
<dbReference type="Proteomes" id="UP000269154">
    <property type="component" value="Unassembled WGS sequence"/>
</dbReference>
<feature type="region of interest" description="Disordered" evidence="1">
    <location>
        <begin position="41"/>
        <end position="64"/>
    </location>
</feature>
<gene>
    <name evidence="2" type="ORF">D5R40_01045</name>
</gene>